<accession>A0ACD3APD9</accession>
<organism evidence="1 2">
    <name type="scientific">Pluteus cervinus</name>
    <dbReference type="NCBI Taxonomy" id="181527"/>
    <lineage>
        <taxon>Eukaryota</taxon>
        <taxon>Fungi</taxon>
        <taxon>Dikarya</taxon>
        <taxon>Basidiomycota</taxon>
        <taxon>Agaricomycotina</taxon>
        <taxon>Agaricomycetes</taxon>
        <taxon>Agaricomycetidae</taxon>
        <taxon>Agaricales</taxon>
        <taxon>Pluteineae</taxon>
        <taxon>Pluteaceae</taxon>
        <taxon>Pluteus</taxon>
    </lineage>
</organism>
<proteinExistence type="predicted"/>
<evidence type="ECO:0000313" key="1">
    <source>
        <dbReference type="EMBL" id="TFK66787.1"/>
    </source>
</evidence>
<dbReference type="EMBL" id="ML208394">
    <property type="protein sequence ID" value="TFK66787.1"/>
    <property type="molecule type" value="Genomic_DNA"/>
</dbReference>
<reference evidence="1 2" key="1">
    <citation type="journal article" date="2019" name="Nat. Ecol. Evol.">
        <title>Megaphylogeny resolves global patterns of mushroom evolution.</title>
        <authorList>
            <person name="Varga T."/>
            <person name="Krizsan K."/>
            <person name="Foldi C."/>
            <person name="Dima B."/>
            <person name="Sanchez-Garcia M."/>
            <person name="Sanchez-Ramirez S."/>
            <person name="Szollosi G.J."/>
            <person name="Szarkandi J.G."/>
            <person name="Papp V."/>
            <person name="Albert L."/>
            <person name="Andreopoulos W."/>
            <person name="Angelini C."/>
            <person name="Antonin V."/>
            <person name="Barry K.W."/>
            <person name="Bougher N.L."/>
            <person name="Buchanan P."/>
            <person name="Buyck B."/>
            <person name="Bense V."/>
            <person name="Catcheside P."/>
            <person name="Chovatia M."/>
            <person name="Cooper J."/>
            <person name="Damon W."/>
            <person name="Desjardin D."/>
            <person name="Finy P."/>
            <person name="Geml J."/>
            <person name="Haridas S."/>
            <person name="Hughes K."/>
            <person name="Justo A."/>
            <person name="Karasinski D."/>
            <person name="Kautmanova I."/>
            <person name="Kiss B."/>
            <person name="Kocsube S."/>
            <person name="Kotiranta H."/>
            <person name="LaButti K.M."/>
            <person name="Lechner B.E."/>
            <person name="Liimatainen K."/>
            <person name="Lipzen A."/>
            <person name="Lukacs Z."/>
            <person name="Mihaltcheva S."/>
            <person name="Morgado L.N."/>
            <person name="Niskanen T."/>
            <person name="Noordeloos M.E."/>
            <person name="Ohm R.A."/>
            <person name="Ortiz-Santana B."/>
            <person name="Ovrebo C."/>
            <person name="Racz N."/>
            <person name="Riley R."/>
            <person name="Savchenko A."/>
            <person name="Shiryaev A."/>
            <person name="Soop K."/>
            <person name="Spirin V."/>
            <person name="Szebenyi C."/>
            <person name="Tomsovsky M."/>
            <person name="Tulloss R.E."/>
            <person name="Uehling J."/>
            <person name="Grigoriev I.V."/>
            <person name="Vagvolgyi C."/>
            <person name="Papp T."/>
            <person name="Martin F.M."/>
            <person name="Miettinen O."/>
            <person name="Hibbett D.S."/>
            <person name="Nagy L.G."/>
        </authorList>
    </citation>
    <scope>NUCLEOTIDE SEQUENCE [LARGE SCALE GENOMIC DNA]</scope>
    <source>
        <strain evidence="1 2">NL-1719</strain>
    </source>
</reference>
<keyword evidence="2" id="KW-1185">Reference proteome</keyword>
<gene>
    <name evidence="1" type="ORF">BDN72DRAFT_961502</name>
</gene>
<protein>
    <submittedName>
        <fullName evidence="1">Uncharacterized protein</fullName>
    </submittedName>
</protein>
<evidence type="ECO:0000313" key="2">
    <source>
        <dbReference type="Proteomes" id="UP000308600"/>
    </source>
</evidence>
<name>A0ACD3APD9_9AGAR</name>
<dbReference type="Proteomes" id="UP000308600">
    <property type="component" value="Unassembled WGS sequence"/>
</dbReference>
<sequence>MDPDGAVVALARDKIDAEIAVLKERIRALHTKRNRLSPISRFPPEVMTQIFLWFQQQYLGQFYSKRYLPSDYRKWIVVTHVSQRWRQIALSSKSLWNIIPIRWLTYATESFNRLGSMPIFLVGSGCPSGEDYLALWMLIATECHRIRFIRGVVGSTVQNFSQPMPLLEHVEIPSRCELSPSIISPSLRTLVLSQCNFTWDWPALPHLTTLEISEPTQKVAFRSFLDILHNSPHLEHLTIQNIFPASTSADQPDDFKPVQFYSLLPTLSSLHAAETQFSLGLLSCLTFTDRFKLHITDLGPITMDSVPRLMQVLSLILRQSSMTIRRVALSYARAYSAHICLSLQEGLTGDNPFIKLTFDPRPPGERDASLCVKHLSLLPLNEMEKFTTDLITKSVRWKECGLGQLPNLRSIETLSMEKPFLEHICEDYEEFKLSHGQGSLSFSSLQELKMNSLHFGRDLKYTVCAALAGREKAGCRLKKLVISAGEVSEDSVKQLMRYIDEVQIPASAITKTKSRRIGST</sequence>